<feature type="region of interest" description="Disordered" evidence="1">
    <location>
        <begin position="363"/>
        <end position="389"/>
    </location>
</feature>
<evidence type="ECO:0000259" key="2">
    <source>
        <dbReference type="Pfam" id="PF03184"/>
    </source>
</evidence>
<dbReference type="InterPro" id="IPR050863">
    <property type="entry name" value="CenT-Element_Derived"/>
</dbReference>
<feature type="compositionally biased region" description="Basic and acidic residues" evidence="1">
    <location>
        <begin position="363"/>
        <end position="383"/>
    </location>
</feature>
<dbReference type="PANTHER" id="PTHR19303">
    <property type="entry name" value="TRANSPOSON"/>
    <property type="match status" value="1"/>
</dbReference>
<dbReference type="GO" id="GO:0005634">
    <property type="term" value="C:nucleus"/>
    <property type="evidence" value="ECO:0007669"/>
    <property type="project" value="TreeGrafter"/>
</dbReference>
<evidence type="ECO:0000313" key="3">
    <source>
        <dbReference type="EMBL" id="KYM95351.1"/>
    </source>
</evidence>
<organism evidence="3 4">
    <name type="scientific">Cyphomyrmex costatus</name>
    <dbReference type="NCBI Taxonomy" id="456900"/>
    <lineage>
        <taxon>Eukaryota</taxon>
        <taxon>Metazoa</taxon>
        <taxon>Ecdysozoa</taxon>
        <taxon>Arthropoda</taxon>
        <taxon>Hexapoda</taxon>
        <taxon>Insecta</taxon>
        <taxon>Pterygota</taxon>
        <taxon>Neoptera</taxon>
        <taxon>Endopterygota</taxon>
        <taxon>Hymenoptera</taxon>
        <taxon>Apocrita</taxon>
        <taxon>Aculeata</taxon>
        <taxon>Formicoidea</taxon>
        <taxon>Formicidae</taxon>
        <taxon>Myrmicinae</taxon>
        <taxon>Cyphomyrmex</taxon>
    </lineage>
</organism>
<evidence type="ECO:0000313" key="4">
    <source>
        <dbReference type="Proteomes" id="UP000078542"/>
    </source>
</evidence>
<accession>A0A151I9A8</accession>
<dbReference type="AlphaFoldDB" id="A0A151I9A8"/>
<dbReference type="GO" id="GO:0003677">
    <property type="term" value="F:DNA binding"/>
    <property type="evidence" value="ECO:0007669"/>
    <property type="project" value="TreeGrafter"/>
</dbReference>
<name>A0A151I9A8_9HYME</name>
<protein>
    <recommendedName>
        <fullName evidence="2">DDE-1 domain-containing protein</fullName>
    </recommendedName>
</protein>
<dbReference type="InterPro" id="IPR004875">
    <property type="entry name" value="DDE_SF_endonuclease_dom"/>
</dbReference>
<dbReference type="PANTHER" id="PTHR19303:SF71">
    <property type="entry name" value="ZINC FINGER PHD-TYPE DOMAIN-CONTAINING PROTEIN"/>
    <property type="match status" value="1"/>
</dbReference>
<dbReference type="Pfam" id="PF03184">
    <property type="entry name" value="DDE_1"/>
    <property type="match status" value="1"/>
</dbReference>
<feature type="domain" description="DDE-1" evidence="2">
    <location>
        <begin position="19"/>
        <end position="121"/>
    </location>
</feature>
<reference evidence="3 4" key="1">
    <citation type="submission" date="2016-03" db="EMBL/GenBank/DDBJ databases">
        <title>Cyphomyrmex costatus WGS genome.</title>
        <authorList>
            <person name="Nygaard S."/>
            <person name="Hu H."/>
            <person name="Boomsma J."/>
            <person name="Zhang G."/>
        </authorList>
    </citation>
    <scope>NUCLEOTIDE SEQUENCE [LARGE SCALE GENOMIC DNA]</scope>
    <source>
        <strain evidence="3">MS0001</strain>
        <tissue evidence="3">Whole body</tissue>
    </source>
</reference>
<sequence>MILYAYERIPGPIVAAAPAEWSLGRSKNGWMTQESFYEYVTSVFYKWCLDNHLEFPIILFVDGHRSHLTLALSHFCVQHQIELIALYPNATHFLQPMDVALFRPLKLNWSKVVSTWRMEHGGVSVDKVNFALLLNKAISMLDTKRILGNGFKACGLHPFSPDAVDYSRLLQSNKTHKNQYMENKEAEDKKSCIQFIEKNIFPKTLECFKINKTGIWTGEIRDTNLFYFWLRATSKVNPTQENLSTIEQKSISEYYQLATQACPNEGSQDASIENIHSILNSSVINDENLSPNMEPAECLNVKEGKNLDSIVNLDEKATQPETTKNIATSNEWRAYHQDLIEKKKKMEEEKRLRMELRLEKQKIKKEKEKDKKIKKQKEKEKKLKNVSSK</sequence>
<gene>
    <name evidence="3" type="ORF">ALC62_14002</name>
</gene>
<evidence type="ECO:0000256" key="1">
    <source>
        <dbReference type="SAM" id="MobiDB-lite"/>
    </source>
</evidence>
<dbReference type="EMBL" id="KQ978300">
    <property type="protein sequence ID" value="KYM95351.1"/>
    <property type="molecule type" value="Genomic_DNA"/>
</dbReference>
<keyword evidence="4" id="KW-1185">Reference proteome</keyword>
<dbReference type="Proteomes" id="UP000078542">
    <property type="component" value="Unassembled WGS sequence"/>
</dbReference>
<proteinExistence type="predicted"/>